<dbReference type="AlphaFoldDB" id="A0A8S2VUN7"/>
<comment type="caution">
    <text evidence="2">The sequence shown here is derived from an EMBL/GenBank/DDBJ whole genome shotgun (WGS) entry which is preliminary data.</text>
</comment>
<name>A0A8S2VUN7_9BILA</name>
<dbReference type="EMBL" id="CAJOBA010076049">
    <property type="protein sequence ID" value="CAF4418300.1"/>
    <property type="molecule type" value="Genomic_DNA"/>
</dbReference>
<evidence type="ECO:0000313" key="1">
    <source>
        <dbReference type="EMBL" id="CAF1606875.1"/>
    </source>
</evidence>
<dbReference type="EMBL" id="CAJNOK010052020">
    <property type="protein sequence ID" value="CAF1606875.1"/>
    <property type="molecule type" value="Genomic_DNA"/>
</dbReference>
<dbReference type="Proteomes" id="UP000682733">
    <property type="component" value="Unassembled WGS sequence"/>
</dbReference>
<evidence type="ECO:0000313" key="2">
    <source>
        <dbReference type="EMBL" id="CAF4418300.1"/>
    </source>
</evidence>
<evidence type="ECO:0000313" key="3">
    <source>
        <dbReference type="Proteomes" id="UP000682733"/>
    </source>
</evidence>
<proteinExistence type="predicted"/>
<gene>
    <name evidence="1" type="ORF">OVA965_LOCUS42425</name>
    <name evidence="2" type="ORF">TMI583_LOCUS44330</name>
</gene>
<sequence>MIKNLVITHIQLSQDDKCLRRMMDFLLKLFSNVESLQINCLIHTREEFDRIVPLLLKNLKKLTYLSLTYRIHNITKDHCLELMRNNMIDTDKINIVVGSYDLGFSGDEECVNFWQ</sequence>
<accession>A0A8S2VUN7</accession>
<protein>
    <submittedName>
        <fullName evidence="2">Uncharacterized protein</fullName>
    </submittedName>
</protein>
<reference evidence="2" key="1">
    <citation type="submission" date="2021-02" db="EMBL/GenBank/DDBJ databases">
        <authorList>
            <person name="Nowell W R."/>
        </authorList>
    </citation>
    <scope>NUCLEOTIDE SEQUENCE</scope>
</reference>
<dbReference type="Proteomes" id="UP000677228">
    <property type="component" value="Unassembled WGS sequence"/>
</dbReference>
<organism evidence="2 3">
    <name type="scientific">Didymodactylos carnosus</name>
    <dbReference type="NCBI Taxonomy" id="1234261"/>
    <lineage>
        <taxon>Eukaryota</taxon>
        <taxon>Metazoa</taxon>
        <taxon>Spiralia</taxon>
        <taxon>Gnathifera</taxon>
        <taxon>Rotifera</taxon>
        <taxon>Eurotatoria</taxon>
        <taxon>Bdelloidea</taxon>
        <taxon>Philodinida</taxon>
        <taxon>Philodinidae</taxon>
        <taxon>Didymodactylos</taxon>
    </lineage>
</organism>